<keyword evidence="5" id="KW-0238">DNA-binding</keyword>
<dbReference type="SMART" id="SM00066">
    <property type="entry name" value="GAL4"/>
    <property type="match status" value="1"/>
</dbReference>
<keyword evidence="11" id="KW-1185">Reference proteome</keyword>
<dbReference type="PROSITE" id="PS50048">
    <property type="entry name" value="ZN2_CY6_FUNGAL_2"/>
    <property type="match status" value="1"/>
</dbReference>
<reference evidence="10" key="1">
    <citation type="journal article" date="2022" name="IScience">
        <title>Evolution of zygomycete secretomes and the origins of terrestrial fungal ecologies.</title>
        <authorList>
            <person name="Chang Y."/>
            <person name="Wang Y."/>
            <person name="Mondo S."/>
            <person name="Ahrendt S."/>
            <person name="Andreopoulos W."/>
            <person name="Barry K."/>
            <person name="Beard J."/>
            <person name="Benny G.L."/>
            <person name="Blankenship S."/>
            <person name="Bonito G."/>
            <person name="Cuomo C."/>
            <person name="Desiro A."/>
            <person name="Gervers K.A."/>
            <person name="Hundley H."/>
            <person name="Kuo A."/>
            <person name="LaButti K."/>
            <person name="Lang B.F."/>
            <person name="Lipzen A."/>
            <person name="O'Donnell K."/>
            <person name="Pangilinan J."/>
            <person name="Reynolds N."/>
            <person name="Sandor L."/>
            <person name="Smith M.E."/>
            <person name="Tsang A."/>
            <person name="Grigoriev I.V."/>
            <person name="Stajich J.E."/>
            <person name="Spatafora J.W."/>
        </authorList>
    </citation>
    <scope>NUCLEOTIDE SEQUENCE</scope>
    <source>
        <strain evidence="10">RSA 2281</strain>
    </source>
</reference>
<dbReference type="GO" id="GO:0008270">
    <property type="term" value="F:zinc ion binding"/>
    <property type="evidence" value="ECO:0007669"/>
    <property type="project" value="InterPro"/>
</dbReference>
<dbReference type="SUPFAM" id="SSF57701">
    <property type="entry name" value="Zn2/Cys6 DNA-binding domain"/>
    <property type="match status" value="1"/>
</dbReference>
<dbReference type="InterPro" id="IPR001138">
    <property type="entry name" value="Zn2Cys6_DnaBD"/>
</dbReference>
<dbReference type="EMBL" id="JAIXMP010000027">
    <property type="protein sequence ID" value="KAI9252919.1"/>
    <property type="molecule type" value="Genomic_DNA"/>
</dbReference>
<dbReference type="InterPro" id="IPR056751">
    <property type="entry name" value="PAS_13"/>
</dbReference>
<protein>
    <recommendedName>
        <fullName evidence="9">Zn(2)-C6 fungal-type domain-containing protein</fullName>
    </recommendedName>
</protein>
<keyword evidence="2" id="KW-0479">Metal-binding</keyword>
<evidence type="ECO:0000256" key="7">
    <source>
        <dbReference type="ARBA" id="ARBA00023242"/>
    </source>
</evidence>
<accession>A0AAD5PAQ3</accession>
<evidence type="ECO:0000256" key="3">
    <source>
        <dbReference type="ARBA" id="ARBA00022833"/>
    </source>
</evidence>
<comment type="caution">
    <text evidence="10">The sequence shown here is derived from an EMBL/GenBank/DDBJ whole genome shotgun (WGS) entry which is preliminary data.</text>
</comment>
<dbReference type="Gene3D" id="4.10.240.10">
    <property type="entry name" value="Zn(2)-C6 fungal-type DNA-binding domain"/>
    <property type="match status" value="1"/>
</dbReference>
<evidence type="ECO:0000313" key="11">
    <source>
        <dbReference type="Proteomes" id="UP001209540"/>
    </source>
</evidence>
<dbReference type="FunFam" id="4.10.240.10:FF:000002">
    <property type="entry name" value="Zn cluster transcription factor Rds2"/>
    <property type="match status" value="1"/>
</dbReference>
<dbReference type="Proteomes" id="UP001209540">
    <property type="component" value="Unassembled WGS sequence"/>
</dbReference>
<organism evidence="10 11">
    <name type="scientific">Phascolomyces articulosus</name>
    <dbReference type="NCBI Taxonomy" id="60185"/>
    <lineage>
        <taxon>Eukaryota</taxon>
        <taxon>Fungi</taxon>
        <taxon>Fungi incertae sedis</taxon>
        <taxon>Mucoromycota</taxon>
        <taxon>Mucoromycotina</taxon>
        <taxon>Mucoromycetes</taxon>
        <taxon>Mucorales</taxon>
        <taxon>Lichtheimiaceae</taxon>
        <taxon>Phascolomyces</taxon>
    </lineage>
</organism>
<proteinExistence type="predicted"/>
<dbReference type="GO" id="GO:0000977">
    <property type="term" value="F:RNA polymerase II transcription regulatory region sequence-specific DNA binding"/>
    <property type="evidence" value="ECO:0007669"/>
    <property type="project" value="TreeGrafter"/>
</dbReference>
<sequence length="444" mass="49611">MESKPQENGNNKNKNNTNNTNNNQGSSTPTTMESNTTESNSSTPQQQQQQQTQQNQPQQQDTKKKRTGPKRRKVTHACVYCRRSHMTCDEGRPCQRCIKRSIGHLCHDEPKHSNNNNNNNNNNNANKNRAAQPNTSSAGAPYMSLNNMPNGGGLSGNSNLGGLPIQFFGQMGTGQLTFASEHMGNEISVISNFLDSLDGDVQSMYGNSNNNNANNQQNAVTAPTVNTTEKFFLTAADPSDGKLEDRLTEVINAKYEAGFLKPYNYVNGYARLQKYMDNNMSASSRQRILNVMGTFRPAFRSVAQSLTDIDLILVEEAFERLLLDYDRVFSSMGIPACLWRRTGEIYKGNKEFASLVNVPIENLREGRLCIYELMAEESAVNYWEKYGNIAFDPGQKAVLTSCLLKNPDPDNTNVISCCFSFTIRRDKYNIPTVIVGNFLPVRLQ</sequence>
<feature type="compositionally biased region" description="Polar residues" evidence="8">
    <location>
        <begin position="129"/>
        <end position="138"/>
    </location>
</feature>
<evidence type="ECO:0000313" key="10">
    <source>
        <dbReference type="EMBL" id="KAI9252919.1"/>
    </source>
</evidence>
<feature type="domain" description="Zn(2)-C6 fungal-type" evidence="9">
    <location>
        <begin position="77"/>
        <end position="106"/>
    </location>
</feature>
<evidence type="ECO:0000256" key="2">
    <source>
        <dbReference type="ARBA" id="ARBA00022723"/>
    </source>
</evidence>
<keyword evidence="6" id="KW-0804">Transcription</keyword>
<evidence type="ECO:0000256" key="5">
    <source>
        <dbReference type="ARBA" id="ARBA00023125"/>
    </source>
</evidence>
<keyword evidence="7" id="KW-0539">Nucleus</keyword>
<dbReference type="GO" id="GO:0005634">
    <property type="term" value="C:nucleus"/>
    <property type="evidence" value="ECO:0007669"/>
    <property type="project" value="UniProtKB-SubCell"/>
</dbReference>
<dbReference type="PANTHER" id="PTHR31986:SF7">
    <property type="entry name" value="REGULATOR OF DRUG SENSITIVITY 2"/>
    <property type="match status" value="1"/>
</dbReference>
<gene>
    <name evidence="10" type="ORF">BDA99DRAFT_520405</name>
</gene>
<dbReference type="CDD" id="cd00067">
    <property type="entry name" value="GAL4"/>
    <property type="match status" value="1"/>
</dbReference>
<feature type="region of interest" description="Disordered" evidence="8">
    <location>
        <begin position="1"/>
        <end position="74"/>
    </location>
</feature>
<evidence type="ECO:0000256" key="6">
    <source>
        <dbReference type="ARBA" id="ARBA00023163"/>
    </source>
</evidence>
<dbReference type="PROSITE" id="PS00463">
    <property type="entry name" value="ZN2_CY6_FUNGAL_1"/>
    <property type="match status" value="1"/>
</dbReference>
<dbReference type="Pfam" id="PF24990">
    <property type="entry name" value="PAS_13"/>
    <property type="match status" value="1"/>
</dbReference>
<dbReference type="InterPro" id="IPR036864">
    <property type="entry name" value="Zn2-C6_fun-type_DNA-bd_sf"/>
</dbReference>
<comment type="subcellular location">
    <subcellularLocation>
        <location evidence="1">Nucleus</location>
    </subcellularLocation>
</comment>
<evidence type="ECO:0000256" key="8">
    <source>
        <dbReference type="SAM" id="MobiDB-lite"/>
    </source>
</evidence>
<feature type="compositionally biased region" description="Low complexity" evidence="8">
    <location>
        <begin position="8"/>
        <end position="60"/>
    </location>
</feature>
<dbReference type="AlphaFoldDB" id="A0AAD5PAQ3"/>
<evidence type="ECO:0000256" key="4">
    <source>
        <dbReference type="ARBA" id="ARBA00023015"/>
    </source>
</evidence>
<dbReference type="Pfam" id="PF00172">
    <property type="entry name" value="Zn_clus"/>
    <property type="match status" value="1"/>
</dbReference>
<feature type="compositionally biased region" description="Basic residues" evidence="8">
    <location>
        <begin position="63"/>
        <end position="74"/>
    </location>
</feature>
<dbReference type="GO" id="GO:0000981">
    <property type="term" value="F:DNA-binding transcription factor activity, RNA polymerase II-specific"/>
    <property type="evidence" value="ECO:0007669"/>
    <property type="project" value="InterPro"/>
</dbReference>
<keyword evidence="3" id="KW-0862">Zinc</keyword>
<evidence type="ECO:0000256" key="1">
    <source>
        <dbReference type="ARBA" id="ARBA00004123"/>
    </source>
</evidence>
<feature type="region of interest" description="Disordered" evidence="8">
    <location>
        <begin position="107"/>
        <end position="144"/>
    </location>
</feature>
<dbReference type="InterPro" id="IPR053045">
    <property type="entry name" value="Zinc_cluster_trans_reg"/>
</dbReference>
<dbReference type="PANTHER" id="PTHR31986">
    <property type="entry name" value="REGULATOR OF DRUG SENSITIVITY 2"/>
    <property type="match status" value="1"/>
</dbReference>
<feature type="compositionally biased region" description="Low complexity" evidence="8">
    <location>
        <begin position="114"/>
        <end position="128"/>
    </location>
</feature>
<name>A0AAD5PAQ3_9FUNG</name>
<keyword evidence="4" id="KW-0805">Transcription regulation</keyword>
<reference evidence="10" key="2">
    <citation type="submission" date="2023-02" db="EMBL/GenBank/DDBJ databases">
        <authorList>
            <consortium name="DOE Joint Genome Institute"/>
            <person name="Mondo S.J."/>
            <person name="Chang Y."/>
            <person name="Wang Y."/>
            <person name="Ahrendt S."/>
            <person name="Andreopoulos W."/>
            <person name="Barry K."/>
            <person name="Beard J."/>
            <person name="Benny G.L."/>
            <person name="Blankenship S."/>
            <person name="Bonito G."/>
            <person name="Cuomo C."/>
            <person name="Desiro A."/>
            <person name="Gervers K.A."/>
            <person name="Hundley H."/>
            <person name="Kuo A."/>
            <person name="LaButti K."/>
            <person name="Lang B.F."/>
            <person name="Lipzen A."/>
            <person name="O'Donnell K."/>
            <person name="Pangilinan J."/>
            <person name="Reynolds N."/>
            <person name="Sandor L."/>
            <person name="Smith M.W."/>
            <person name="Tsang A."/>
            <person name="Grigoriev I.V."/>
            <person name="Stajich J.E."/>
            <person name="Spatafora J.W."/>
        </authorList>
    </citation>
    <scope>NUCLEOTIDE SEQUENCE</scope>
    <source>
        <strain evidence="10">RSA 2281</strain>
    </source>
</reference>
<evidence type="ECO:0000259" key="9">
    <source>
        <dbReference type="PROSITE" id="PS50048"/>
    </source>
</evidence>